<keyword evidence="10" id="KW-1185">Reference proteome</keyword>
<keyword evidence="8" id="KW-0119">Carbohydrate metabolism</keyword>
<evidence type="ECO:0000256" key="1">
    <source>
        <dbReference type="ARBA" id="ARBA00000654"/>
    </source>
</evidence>
<sequence length="212" mass="21748">MTDDIGHLVHAPAIVPVVTFDDAAGAPALATALVAGGITSIEVTLRTVAGLDAIAALRDRTDIVVGAGTVRSADDVHAAVAAGARFVVCPGLADEIVSAAADLAVPVLPGIATGSELLEAWSLGLHHVKLFPAETLGGLDAVRALAAPFPEMSFMPSGGVSARNAREYLSHPAVFAISGSWMVPSDAMRARDWALVEQLSRKAVQQVATDEQ</sequence>
<evidence type="ECO:0000256" key="8">
    <source>
        <dbReference type="ARBA" id="ARBA00023277"/>
    </source>
</evidence>
<proteinExistence type="inferred from homology"/>
<organism evidence="9 10">
    <name type="scientific">Microbacterium awajiense</name>
    <dbReference type="NCBI Taxonomy" id="415214"/>
    <lineage>
        <taxon>Bacteria</taxon>
        <taxon>Bacillati</taxon>
        <taxon>Actinomycetota</taxon>
        <taxon>Actinomycetes</taxon>
        <taxon>Micrococcales</taxon>
        <taxon>Microbacteriaceae</taxon>
        <taxon>Microbacterium</taxon>
    </lineage>
</organism>
<dbReference type="Gene3D" id="3.20.20.70">
    <property type="entry name" value="Aldolase class I"/>
    <property type="match status" value="1"/>
</dbReference>
<evidence type="ECO:0000256" key="6">
    <source>
        <dbReference type="ARBA" id="ARBA00023239"/>
    </source>
</evidence>
<dbReference type="PANTHER" id="PTHR30246:SF1">
    <property type="entry name" value="2-DEHYDRO-3-DEOXY-6-PHOSPHOGALACTONATE ALDOLASE-RELATED"/>
    <property type="match status" value="1"/>
</dbReference>
<dbReference type="Proteomes" id="UP001501697">
    <property type="component" value="Unassembled WGS sequence"/>
</dbReference>
<evidence type="ECO:0000256" key="4">
    <source>
        <dbReference type="ARBA" id="ARBA00011233"/>
    </source>
</evidence>
<dbReference type="NCBIfam" id="TIGR01182">
    <property type="entry name" value="eda"/>
    <property type="match status" value="1"/>
</dbReference>
<comment type="caution">
    <text evidence="9">The sequence shown here is derived from an EMBL/GenBank/DDBJ whole genome shotgun (WGS) entry which is preliminary data.</text>
</comment>
<keyword evidence="6" id="KW-0456">Lyase</keyword>
<dbReference type="CDD" id="cd00452">
    <property type="entry name" value="KDPG_aldolase"/>
    <property type="match status" value="1"/>
</dbReference>
<dbReference type="InterPro" id="IPR000887">
    <property type="entry name" value="Aldlse_KDPG_KHG"/>
</dbReference>
<dbReference type="PROSITE" id="PS00160">
    <property type="entry name" value="ALDOLASE_KDPG_KHG_2"/>
    <property type="match status" value="1"/>
</dbReference>
<evidence type="ECO:0000313" key="9">
    <source>
        <dbReference type="EMBL" id="GAA3639230.1"/>
    </source>
</evidence>
<protein>
    <recommendedName>
        <fullName evidence="5">2-dehydro-3-deoxy-phosphogluconate aldolase</fullName>
        <ecNumber evidence="5">4.1.2.14</ecNumber>
    </recommendedName>
</protein>
<reference evidence="10" key="1">
    <citation type="journal article" date="2019" name="Int. J. Syst. Evol. Microbiol.">
        <title>The Global Catalogue of Microorganisms (GCM) 10K type strain sequencing project: providing services to taxonomists for standard genome sequencing and annotation.</title>
        <authorList>
            <consortium name="The Broad Institute Genomics Platform"/>
            <consortium name="The Broad Institute Genome Sequencing Center for Infectious Disease"/>
            <person name="Wu L."/>
            <person name="Ma J."/>
        </authorList>
    </citation>
    <scope>NUCLEOTIDE SEQUENCE [LARGE SCALE GENOMIC DNA]</scope>
    <source>
        <strain evidence="10">JCM 16544</strain>
    </source>
</reference>
<name>A0ABP7AT29_9MICO</name>
<dbReference type="InterPro" id="IPR013785">
    <property type="entry name" value="Aldolase_TIM"/>
</dbReference>
<evidence type="ECO:0000256" key="3">
    <source>
        <dbReference type="ARBA" id="ARBA00006906"/>
    </source>
</evidence>
<comment type="pathway">
    <text evidence="2">Carbohydrate acid metabolism; 2-dehydro-3-deoxy-D-gluconate degradation; D-glyceraldehyde 3-phosphate and pyruvate from 2-dehydro-3-deoxy-D-gluconate: step 2/2.</text>
</comment>
<dbReference type="RefSeq" id="WP_344738756.1">
    <property type="nucleotide sequence ID" value="NZ_BAAAYU010000005.1"/>
</dbReference>
<dbReference type="PROSITE" id="PS00159">
    <property type="entry name" value="ALDOLASE_KDPG_KHG_1"/>
    <property type="match status" value="1"/>
</dbReference>
<dbReference type="EMBL" id="BAAAYU010000005">
    <property type="protein sequence ID" value="GAA3639230.1"/>
    <property type="molecule type" value="Genomic_DNA"/>
</dbReference>
<dbReference type="InterPro" id="IPR031337">
    <property type="entry name" value="KDPG/KHG_AS_1"/>
</dbReference>
<comment type="catalytic activity">
    <reaction evidence="1">
        <text>2-dehydro-3-deoxy-6-phospho-D-gluconate = D-glyceraldehyde 3-phosphate + pyruvate</text>
        <dbReference type="Rhea" id="RHEA:17089"/>
        <dbReference type="ChEBI" id="CHEBI:15361"/>
        <dbReference type="ChEBI" id="CHEBI:57569"/>
        <dbReference type="ChEBI" id="CHEBI:59776"/>
        <dbReference type="EC" id="4.1.2.14"/>
    </reaction>
</comment>
<accession>A0ABP7AT29</accession>
<evidence type="ECO:0000256" key="5">
    <source>
        <dbReference type="ARBA" id="ARBA00013063"/>
    </source>
</evidence>
<dbReference type="InterPro" id="IPR031338">
    <property type="entry name" value="KDPG/KHG_AS_2"/>
</dbReference>
<evidence type="ECO:0000256" key="7">
    <source>
        <dbReference type="ARBA" id="ARBA00023270"/>
    </source>
</evidence>
<dbReference type="Pfam" id="PF01081">
    <property type="entry name" value="Aldolase"/>
    <property type="match status" value="1"/>
</dbReference>
<keyword evidence="7" id="KW-0704">Schiff base</keyword>
<dbReference type="EC" id="4.1.2.14" evidence="5"/>
<dbReference type="SUPFAM" id="SSF51569">
    <property type="entry name" value="Aldolase"/>
    <property type="match status" value="1"/>
</dbReference>
<comment type="subunit">
    <text evidence="4">Homotrimer.</text>
</comment>
<comment type="similarity">
    <text evidence="3">Belongs to the KHG/KDPG aldolase family.</text>
</comment>
<gene>
    <name evidence="9" type="primary">eda</name>
    <name evidence="9" type="ORF">GCM10022200_23350</name>
</gene>
<evidence type="ECO:0000256" key="2">
    <source>
        <dbReference type="ARBA" id="ARBA00004736"/>
    </source>
</evidence>
<evidence type="ECO:0000313" key="10">
    <source>
        <dbReference type="Proteomes" id="UP001501697"/>
    </source>
</evidence>
<dbReference type="PANTHER" id="PTHR30246">
    <property type="entry name" value="2-KETO-3-DEOXY-6-PHOSPHOGLUCONATE ALDOLASE"/>
    <property type="match status" value="1"/>
</dbReference>